<keyword evidence="8" id="KW-0282">Flagellum</keyword>
<comment type="subcellular location">
    <subcellularLocation>
        <location evidence="7">Cell outer membrane</location>
        <topology evidence="7">Lipid-anchor</topology>
    </subcellularLocation>
    <subcellularLocation>
        <location evidence="7">Bacterial flagellum basal body</location>
    </subcellularLocation>
</comment>
<dbReference type="PANTHER" id="PTHR34933:SF1">
    <property type="entry name" value="FLAGELLAR L-RING PROTEIN"/>
    <property type="match status" value="1"/>
</dbReference>
<keyword evidence="3 7" id="KW-0732">Signal</keyword>
<keyword evidence="4 7" id="KW-0472">Membrane</keyword>
<keyword evidence="8" id="KW-0969">Cilium</keyword>
<evidence type="ECO:0000256" key="7">
    <source>
        <dbReference type="HAMAP-Rule" id="MF_00415"/>
    </source>
</evidence>
<evidence type="ECO:0000256" key="1">
    <source>
        <dbReference type="ARBA" id="ARBA00002591"/>
    </source>
</evidence>
<dbReference type="HAMAP" id="MF_00415">
    <property type="entry name" value="FlgH"/>
    <property type="match status" value="1"/>
</dbReference>
<dbReference type="InterPro" id="IPR000527">
    <property type="entry name" value="Flag_Lring"/>
</dbReference>
<keyword evidence="5 7" id="KW-0975">Bacterial flagellum</keyword>
<dbReference type="RefSeq" id="WP_085849673.1">
    <property type="nucleotide sequence ID" value="NZ_FNZV01000010.1"/>
</dbReference>
<dbReference type="Proteomes" id="UP000193307">
    <property type="component" value="Unassembled WGS sequence"/>
</dbReference>
<dbReference type="OrthoDB" id="9789227at2"/>
<accession>A0A1Y5SYC5</accession>
<dbReference type="STRING" id="658057.SAMN04488032_110112"/>
<dbReference type="GO" id="GO:0003774">
    <property type="term" value="F:cytoskeletal motor activity"/>
    <property type="evidence" value="ECO:0007669"/>
    <property type="project" value="InterPro"/>
</dbReference>
<dbReference type="Pfam" id="PF02107">
    <property type="entry name" value="FlgH"/>
    <property type="match status" value="1"/>
</dbReference>
<dbReference type="PROSITE" id="PS51257">
    <property type="entry name" value="PROKAR_LIPOPROTEIN"/>
    <property type="match status" value="1"/>
</dbReference>
<evidence type="ECO:0000256" key="6">
    <source>
        <dbReference type="ARBA" id="ARBA00023237"/>
    </source>
</evidence>
<keyword evidence="9" id="KW-1185">Reference proteome</keyword>
<proteinExistence type="inferred from homology"/>
<evidence type="ECO:0000313" key="8">
    <source>
        <dbReference type="EMBL" id="SLN51520.1"/>
    </source>
</evidence>
<dbReference type="NCBIfam" id="NF001305">
    <property type="entry name" value="PRK00249.1-5"/>
    <property type="match status" value="1"/>
</dbReference>
<name>A0A1Y5SYC5_9RHOB</name>
<keyword evidence="7" id="KW-0449">Lipoprotein</keyword>
<evidence type="ECO:0000256" key="3">
    <source>
        <dbReference type="ARBA" id="ARBA00022729"/>
    </source>
</evidence>
<gene>
    <name evidence="7 8" type="primary">flgH</name>
    <name evidence="8" type="ORF">PAM7971_02545</name>
</gene>
<evidence type="ECO:0000256" key="5">
    <source>
        <dbReference type="ARBA" id="ARBA00023143"/>
    </source>
</evidence>
<dbReference type="PRINTS" id="PR01008">
    <property type="entry name" value="FLGLRINGFLGH"/>
</dbReference>
<comment type="function">
    <text evidence="1 7">Assembles around the rod to form the L-ring and probably protects the motor/basal body from shearing forces during rotation.</text>
</comment>
<dbReference type="AlphaFoldDB" id="A0A1Y5SYC5"/>
<keyword evidence="6 7" id="KW-0998">Cell outer membrane</keyword>
<comment type="subunit">
    <text evidence="7">The basal body constitutes a major portion of the flagellar organelle and consists of four rings (L,P,S, and M) mounted on a central rod.</text>
</comment>
<evidence type="ECO:0000313" key="9">
    <source>
        <dbReference type="Proteomes" id="UP000193307"/>
    </source>
</evidence>
<keyword evidence="8" id="KW-0966">Cell projection</keyword>
<dbReference type="GO" id="GO:0071973">
    <property type="term" value="P:bacterial-type flagellum-dependent cell motility"/>
    <property type="evidence" value="ECO:0007669"/>
    <property type="project" value="InterPro"/>
</dbReference>
<dbReference type="EMBL" id="FWFW01000008">
    <property type="protein sequence ID" value="SLN51520.1"/>
    <property type="molecule type" value="Genomic_DNA"/>
</dbReference>
<evidence type="ECO:0000256" key="2">
    <source>
        <dbReference type="ARBA" id="ARBA00006929"/>
    </source>
</evidence>
<comment type="similarity">
    <text evidence="2 7">Belongs to the FlgH family.</text>
</comment>
<dbReference type="PANTHER" id="PTHR34933">
    <property type="entry name" value="FLAGELLAR L-RING PROTEIN"/>
    <property type="match status" value="1"/>
</dbReference>
<dbReference type="GO" id="GO:0009279">
    <property type="term" value="C:cell outer membrane"/>
    <property type="evidence" value="ECO:0007669"/>
    <property type="project" value="UniProtKB-SubCell"/>
</dbReference>
<organism evidence="8 9">
    <name type="scientific">Pacificibacter marinus</name>
    <dbReference type="NCBI Taxonomy" id="658057"/>
    <lineage>
        <taxon>Bacteria</taxon>
        <taxon>Pseudomonadati</taxon>
        <taxon>Pseudomonadota</taxon>
        <taxon>Alphaproteobacteria</taxon>
        <taxon>Rhodobacterales</taxon>
        <taxon>Roseobacteraceae</taxon>
        <taxon>Pacificibacter</taxon>
    </lineage>
</organism>
<dbReference type="GO" id="GO:0009427">
    <property type="term" value="C:bacterial-type flagellum basal body, distal rod, L ring"/>
    <property type="evidence" value="ECO:0007669"/>
    <property type="project" value="InterPro"/>
</dbReference>
<reference evidence="8 9" key="1">
    <citation type="submission" date="2017-03" db="EMBL/GenBank/DDBJ databases">
        <authorList>
            <person name="Afonso C.L."/>
            <person name="Miller P.J."/>
            <person name="Scott M.A."/>
            <person name="Spackman E."/>
            <person name="Goraichik I."/>
            <person name="Dimitrov K.M."/>
            <person name="Suarez D.L."/>
            <person name="Swayne D.E."/>
        </authorList>
    </citation>
    <scope>NUCLEOTIDE SEQUENCE [LARGE SCALE GENOMIC DNA]</scope>
    <source>
        <strain evidence="8 9">CECT 7971</strain>
    </source>
</reference>
<protein>
    <recommendedName>
        <fullName evidence="7">Flagellar L-ring protein</fullName>
    </recommendedName>
    <alternativeName>
        <fullName evidence="7">Basal body L-ring protein</fullName>
    </alternativeName>
</protein>
<sequence length="241" mass="25896">MRFFSLLPMAILASGCSSLDQVGRTPDFTPVSNSAETSAMLNPSLPEVIAKTSPIDGASLWTASRKSLLGDRRAIERGDIMTVVIEIDDSAEFSNKSSRGRSGTETAGIPSLLGIPQRIDAILPEGASLSELVSASGTSSSSGNGSVTRNEKLELMIAATIVDVLPNGVLHIQGSQEVRVNFEIRELLVEGYVRPEDISRQNEITYEKIASARISYGGRGQITQMQQPRYGQQIADIVLPF</sequence>
<evidence type="ECO:0000256" key="4">
    <source>
        <dbReference type="ARBA" id="ARBA00023136"/>
    </source>
</evidence>